<feature type="region of interest" description="Disordered" evidence="1">
    <location>
        <begin position="246"/>
        <end position="431"/>
    </location>
</feature>
<reference evidence="3" key="1">
    <citation type="submission" date="2023-07" db="EMBL/GenBank/DDBJ databases">
        <title>Chromosome-level genome assembly of Artemia franciscana.</title>
        <authorList>
            <person name="Jo E."/>
        </authorList>
    </citation>
    <scope>NUCLEOTIDE SEQUENCE</scope>
    <source>
        <tissue evidence="3">Whole body</tissue>
    </source>
</reference>
<sequence>MEASYGVGITNRYALFIGEGEADPLEALKAQEKDKKSEVKKVEKKDVKAKPVDQKAQGKIQTATGKTISEVQNKRADVKPTEKFERQGAPAGQENRPPRGRGRGTGPRFGDREREERNNRRNEQDREFQPRPTGDESEGGNFGGEGYRGRFRGGQRGGGGFNRGRGQFARGGRTQDPRPRRDFDRRSGSEQTGVKPTEKKEGGGAHNWGSVRDDIEGQLENAPVESWGEGVPEGEAVEGAVIEAGETPVEGEEATEETAAPEGPRELTLDEWKALRGQRKKPEYNLRKPGEGEDGGQWKKAVELKKKEESDEEEEEEEYPGEFLQRAGRQKHIDIDIRFADSRRGGPGRGGPRGRGRGGPQRNGDTERDRPEEGREGRGDYEERSRGGRGGGRGGPRGGATRGTRGGVARTNGGGASAPRVDDEADFPALM</sequence>
<dbReference type="PANTHER" id="PTHR12299">
    <property type="entry name" value="HYALURONIC ACID-BINDING PROTEIN 4"/>
    <property type="match status" value="1"/>
</dbReference>
<dbReference type="InterPro" id="IPR006861">
    <property type="entry name" value="HABP4_PAIRBP1-bd"/>
</dbReference>
<feature type="compositionally biased region" description="Polar residues" evidence="1">
    <location>
        <begin position="59"/>
        <end position="71"/>
    </location>
</feature>
<protein>
    <recommendedName>
        <fullName evidence="2">Hyaluronan/mRNA-binding protein domain-containing protein</fullName>
    </recommendedName>
</protein>
<comment type="caution">
    <text evidence="3">The sequence shown here is derived from an EMBL/GenBank/DDBJ whole genome shotgun (WGS) entry which is preliminary data.</text>
</comment>
<feature type="compositionally biased region" description="Acidic residues" evidence="1">
    <location>
        <begin position="310"/>
        <end position="320"/>
    </location>
</feature>
<feature type="compositionally biased region" description="Basic and acidic residues" evidence="1">
    <location>
        <begin position="364"/>
        <end position="386"/>
    </location>
</feature>
<dbReference type="SMART" id="SM01233">
    <property type="entry name" value="HABP4_PAI-RBP1"/>
    <property type="match status" value="1"/>
</dbReference>
<accession>A0AA88IJR0</accession>
<dbReference type="GO" id="GO:0005634">
    <property type="term" value="C:nucleus"/>
    <property type="evidence" value="ECO:0007669"/>
    <property type="project" value="TreeGrafter"/>
</dbReference>
<proteinExistence type="predicted"/>
<dbReference type="Proteomes" id="UP001187531">
    <property type="component" value="Unassembled WGS sequence"/>
</dbReference>
<dbReference type="InterPro" id="IPR039764">
    <property type="entry name" value="HABP4/SERBP1-like"/>
</dbReference>
<feature type="domain" description="Hyaluronan/mRNA-binding protein" evidence="2">
    <location>
        <begin position="179"/>
        <end position="292"/>
    </location>
</feature>
<feature type="compositionally biased region" description="Gly residues" evidence="1">
    <location>
        <begin position="140"/>
        <end position="163"/>
    </location>
</feature>
<dbReference type="Pfam" id="PF04774">
    <property type="entry name" value="HABP4_PAI-RBP1"/>
    <property type="match status" value="1"/>
</dbReference>
<feature type="compositionally biased region" description="Basic and acidic residues" evidence="1">
    <location>
        <begin position="331"/>
        <end position="344"/>
    </location>
</feature>
<feature type="region of interest" description="Disordered" evidence="1">
    <location>
        <begin position="31"/>
        <end position="230"/>
    </location>
</feature>
<feature type="compositionally biased region" description="Gly residues" evidence="1">
    <location>
        <begin position="345"/>
        <end position="361"/>
    </location>
</feature>
<evidence type="ECO:0000256" key="1">
    <source>
        <dbReference type="SAM" id="MobiDB-lite"/>
    </source>
</evidence>
<feature type="compositionally biased region" description="Basic and acidic residues" evidence="1">
    <location>
        <begin position="31"/>
        <end position="53"/>
    </location>
</feature>
<dbReference type="GO" id="GO:0003723">
    <property type="term" value="F:RNA binding"/>
    <property type="evidence" value="ECO:0007669"/>
    <property type="project" value="InterPro"/>
</dbReference>
<dbReference type="GO" id="GO:0005737">
    <property type="term" value="C:cytoplasm"/>
    <property type="evidence" value="ECO:0007669"/>
    <property type="project" value="TreeGrafter"/>
</dbReference>
<evidence type="ECO:0000313" key="3">
    <source>
        <dbReference type="EMBL" id="KAK2725011.1"/>
    </source>
</evidence>
<evidence type="ECO:0000259" key="2">
    <source>
        <dbReference type="SMART" id="SM01233"/>
    </source>
</evidence>
<name>A0AA88IJR0_ARTSF</name>
<organism evidence="3 4">
    <name type="scientific">Artemia franciscana</name>
    <name type="common">Brine shrimp</name>
    <name type="synonym">Artemia sanfranciscana</name>
    <dbReference type="NCBI Taxonomy" id="6661"/>
    <lineage>
        <taxon>Eukaryota</taxon>
        <taxon>Metazoa</taxon>
        <taxon>Ecdysozoa</taxon>
        <taxon>Arthropoda</taxon>
        <taxon>Crustacea</taxon>
        <taxon>Branchiopoda</taxon>
        <taxon>Anostraca</taxon>
        <taxon>Artemiidae</taxon>
        <taxon>Artemia</taxon>
    </lineage>
</organism>
<feature type="compositionally biased region" description="Basic and acidic residues" evidence="1">
    <location>
        <begin position="173"/>
        <end position="188"/>
    </location>
</feature>
<feature type="compositionally biased region" description="Gly residues" evidence="1">
    <location>
        <begin position="388"/>
        <end position="416"/>
    </location>
</feature>
<evidence type="ECO:0000313" key="4">
    <source>
        <dbReference type="Proteomes" id="UP001187531"/>
    </source>
</evidence>
<feature type="compositionally biased region" description="Basic and acidic residues" evidence="1">
    <location>
        <begin position="109"/>
        <end position="129"/>
    </location>
</feature>
<feature type="compositionally biased region" description="Basic and acidic residues" evidence="1">
    <location>
        <begin position="263"/>
        <end position="309"/>
    </location>
</feature>
<keyword evidence="4" id="KW-1185">Reference proteome</keyword>
<dbReference type="AlphaFoldDB" id="A0AA88IJR0"/>
<feature type="compositionally biased region" description="Basic and acidic residues" evidence="1">
    <location>
        <begin position="72"/>
        <end position="86"/>
    </location>
</feature>
<gene>
    <name evidence="3" type="ORF">QYM36_001456</name>
</gene>
<dbReference type="PANTHER" id="PTHR12299:SF17">
    <property type="entry name" value="AT19571P-RELATED"/>
    <property type="match status" value="1"/>
</dbReference>
<dbReference type="EMBL" id="JAVRJZ010000003">
    <property type="protein sequence ID" value="KAK2725011.1"/>
    <property type="molecule type" value="Genomic_DNA"/>
</dbReference>